<evidence type="ECO:0000313" key="7">
    <source>
        <dbReference type="EMBL" id="QDL90783.1"/>
    </source>
</evidence>
<dbReference type="Gene3D" id="3.10.105.10">
    <property type="entry name" value="Dipeptide-binding Protein, Domain 3"/>
    <property type="match status" value="1"/>
</dbReference>
<dbReference type="SUPFAM" id="SSF53850">
    <property type="entry name" value="Periplasmic binding protein-like II"/>
    <property type="match status" value="1"/>
</dbReference>
<dbReference type="Gene3D" id="3.40.190.10">
    <property type="entry name" value="Periplasmic binding protein-like II"/>
    <property type="match status" value="1"/>
</dbReference>
<name>A0A5B8FXF8_9RHOB</name>
<evidence type="ECO:0000259" key="6">
    <source>
        <dbReference type="Pfam" id="PF00496"/>
    </source>
</evidence>
<evidence type="ECO:0000256" key="5">
    <source>
        <dbReference type="SAM" id="SignalP"/>
    </source>
</evidence>
<evidence type="ECO:0000313" key="8">
    <source>
        <dbReference type="Proteomes" id="UP000305888"/>
    </source>
</evidence>
<dbReference type="EMBL" id="CP040818">
    <property type="protein sequence ID" value="QDL90783.1"/>
    <property type="molecule type" value="Genomic_DNA"/>
</dbReference>
<dbReference type="Proteomes" id="UP000305888">
    <property type="component" value="Chromosome"/>
</dbReference>
<keyword evidence="3" id="KW-0813">Transport</keyword>
<sequence length="535" mass="58244">MTDLTRRSVLLTAAAGALAPVLPRAALADSRADTVRYVVGTVWNGLDPVGFGNSREAMGLSANVYDRLVRFGRKREGAAWTFDFDTIEPELCESVSRSADGLTLTFRLRPDATWHDGTPVTAEDVKWSLDRAVSAETMGRAQLATGSLADPSQIRILDPCCVRVSLPRADRLALPNLATVHAPMMNSRAARAHATAQDPWATDWLRTNTAAGGAYRVERMSPDGTQVVLTRFEAWKSGPRPGLGRVIVQAVPDPSTRALLIERGDADLCLDLLPADIERFERAGAPRVLTAAKPSGFTALCFNTRMAPFDDARVRRAVALALPYAQMFEQAASGRGEALSGAGWTEPPSGDFPQPMPFDTDMDAAAALLAQAGLADGFDTELFYGVSKATWADPAAALAQEALSRLGIRLRIRKLPDAQMAEVITARSAPLLMESSVALFPSTEYFFRIFLSGDQRWNFPGWANPEVEALLPKARFEPDAEAYEAIARRLVALAAEDVPMAPLWRPVQDIALAQDLQGYTTSYFYKADFRQLERG</sequence>
<dbReference type="AlphaFoldDB" id="A0A5B8FXF8"/>
<dbReference type="PROSITE" id="PS51318">
    <property type="entry name" value="TAT"/>
    <property type="match status" value="1"/>
</dbReference>
<dbReference type="CDD" id="cd08512">
    <property type="entry name" value="PBP2_NikA_DppA_OppA_like_7"/>
    <property type="match status" value="1"/>
</dbReference>
<feature type="signal peptide" evidence="5">
    <location>
        <begin position="1"/>
        <end position="28"/>
    </location>
</feature>
<proteinExistence type="inferred from homology"/>
<dbReference type="InterPro" id="IPR030678">
    <property type="entry name" value="Peptide/Ni-bd"/>
</dbReference>
<comment type="similarity">
    <text evidence="2">Belongs to the bacterial solute-binding protein 5 family.</text>
</comment>
<gene>
    <name evidence="7" type="ORF">FDP22_02645</name>
</gene>
<dbReference type="Pfam" id="PF00496">
    <property type="entry name" value="SBP_bac_5"/>
    <property type="match status" value="1"/>
</dbReference>
<accession>A0A5B8FXF8</accession>
<keyword evidence="8" id="KW-1185">Reference proteome</keyword>
<keyword evidence="4 5" id="KW-0732">Signal</keyword>
<evidence type="ECO:0000256" key="2">
    <source>
        <dbReference type="ARBA" id="ARBA00005695"/>
    </source>
</evidence>
<reference evidence="7 8" key="1">
    <citation type="submission" date="2019-06" db="EMBL/GenBank/DDBJ databases">
        <title>Genome sequence of Rhodobacteraceae bacterium D4M1.</title>
        <authorList>
            <person name="Cao J."/>
        </authorList>
    </citation>
    <scope>NUCLEOTIDE SEQUENCE [LARGE SCALE GENOMIC DNA]</scope>
    <source>
        <strain evidence="7 8">D4M1</strain>
    </source>
</reference>
<dbReference type="GO" id="GO:0030288">
    <property type="term" value="C:outer membrane-bounded periplasmic space"/>
    <property type="evidence" value="ECO:0007669"/>
    <property type="project" value="UniProtKB-ARBA"/>
</dbReference>
<evidence type="ECO:0000256" key="4">
    <source>
        <dbReference type="ARBA" id="ARBA00022729"/>
    </source>
</evidence>
<evidence type="ECO:0000256" key="1">
    <source>
        <dbReference type="ARBA" id="ARBA00004418"/>
    </source>
</evidence>
<dbReference type="InterPro" id="IPR006311">
    <property type="entry name" value="TAT_signal"/>
</dbReference>
<dbReference type="KEGG" id="ppru:FDP22_02645"/>
<feature type="domain" description="Solute-binding protein family 5" evidence="6">
    <location>
        <begin position="86"/>
        <end position="455"/>
    </location>
</feature>
<dbReference type="PIRSF" id="PIRSF002741">
    <property type="entry name" value="MppA"/>
    <property type="match status" value="1"/>
</dbReference>
<dbReference type="PANTHER" id="PTHR30290:SF10">
    <property type="entry name" value="PERIPLASMIC OLIGOPEPTIDE-BINDING PROTEIN-RELATED"/>
    <property type="match status" value="1"/>
</dbReference>
<comment type="subcellular location">
    <subcellularLocation>
        <location evidence="1">Periplasm</location>
    </subcellularLocation>
</comment>
<dbReference type="PANTHER" id="PTHR30290">
    <property type="entry name" value="PERIPLASMIC BINDING COMPONENT OF ABC TRANSPORTER"/>
    <property type="match status" value="1"/>
</dbReference>
<dbReference type="InterPro" id="IPR000914">
    <property type="entry name" value="SBP_5_dom"/>
</dbReference>
<dbReference type="OrthoDB" id="9803988at2"/>
<feature type="chain" id="PRO_5022896143" evidence="5">
    <location>
        <begin position="29"/>
        <end position="535"/>
    </location>
</feature>
<dbReference type="GO" id="GO:0015833">
    <property type="term" value="P:peptide transport"/>
    <property type="evidence" value="ECO:0007669"/>
    <property type="project" value="TreeGrafter"/>
</dbReference>
<dbReference type="GO" id="GO:0043190">
    <property type="term" value="C:ATP-binding cassette (ABC) transporter complex"/>
    <property type="evidence" value="ECO:0007669"/>
    <property type="project" value="InterPro"/>
</dbReference>
<dbReference type="GO" id="GO:1904680">
    <property type="term" value="F:peptide transmembrane transporter activity"/>
    <property type="evidence" value="ECO:0007669"/>
    <property type="project" value="TreeGrafter"/>
</dbReference>
<dbReference type="InterPro" id="IPR039424">
    <property type="entry name" value="SBP_5"/>
</dbReference>
<dbReference type="RefSeq" id="WP_138576449.1">
    <property type="nucleotide sequence ID" value="NZ_CP040818.1"/>
</dbReference>
<protein>
    <submittedName>
        <fullName evidence="7">ABC transporter substrate-binding protein</fullName>
    </submittedName>
</protein>
<organism evidence="7 8">
    <name type="scientific">Paroceanicella profunda</name>
    <dbReference type="NCBI Taxonomy" id="2579971"/>
    <lineage>
        <taxon>Bacteria</taxon>
        <taxon>Pseudomonadati</taxon>
        <taxon>Pseudomonadota</taxon>
        <taxon>Alphaproteobacteria</taxon>
        <taxon>Rhodobacterales</taxon>
        <taxon>Paracoccaceae</taxon>
        <taxon>Paroceanicella</taxon>
    </lineage>
</organism>
<evidence type="ECO:0000256" key="3">
    <source>
        <dbReference type="ARBA" id="ARBA00022448"/>
    </source>
</evidence>